<comment type="caution">
    <text evidence="1">The sequence shown here is derived from an EMBL/GenBank/DDBJ whole genome shotgun (WGS) entry which is preliminary data.</text>
</comment>
<dbReference type="Gene3D" id="1.20.1330.10">
    <property type="entry name" value="f41 fragment of flagellin, N-terminal domain"/>
    <property type="match status" value="1"/>
</dbReference>
<dbReference type="SUPFAM" id="SSF64518">
    <property type="entry name" value="Phase 1 flagellin"/>
    <property type="match status" value="1"/>
</dbReference>
<dbReference type="AlphaFoldDB" id="A0A1S1P371"/>
<organism evidence="1 2">
    <name type="scientific">Methylorubrum extorquens</name>
    <name type="common">Methylobacterium dichloromethanicum</name>
    <name type="synonym">Methylobacterium extorquens</name>
    <dbReference type="NCBI Taxonomy" id="408"/>
    <lineage>
        <taxon>Bacteria</taxon>
        <taxon>Pseudomonadati</taxon>
        <taxon>Pseudomonadota</taxon>
        <taxon>Alphaproteobacteria</taxon>
        <taxon>Hyphomicrobiales</taxon>
        <taxon>Methylobacteriaceae</taxon>
        <taxon>Methylorubrum</taxon>
    </lineage>
</organism>
<sequence length="253" mass="26206">MPFGYEATEVTTLDQLNAHLSTADMIATLEPSPYGKVVVRGIAGREADTITVQAPIGETSPTGVRILTNENAPYSVGAVLSEPGASQRQSLARDYAGLLEQISSLARDSGFNGQNLLMGATMRLTFNESGTSSTDVAGAMMDAHGLGLLTSIDGNFLDSQSLQTAVSQLRSASDALRVKASELSSAYNTVGTRSGFTKSMSNILAVGAAALTDGDMNQAAASASALDVRRQMATSSLGLANQAQQAVLQLLRG</sequence>
<dbReference type="Proteomes" id="UP000180215">
    <property type="component" value="Unassembled WGS sequence"/>
</dbReference>
<protein>
    <recommendedName>
        <fullName evidence="3">Flagellin C-terminal domain-containing protein</fullName>
    </recommendedName>
</protein>
<dbReference type="EMBL" id="MNAO01000040">
    <property type="protein sequence ID" value="OHV17413.1"/>
    <property type="molecule type" value="Genomic_DNA"/>
</dbReference>
<accession>A0A1S1P371</accession>
<evidence type="ECO:0000313" key="2">
    <source>
        <dbReference type="Proteomes" id="UP000180215"/>
    </source>
</evidence>
<evidence type="ECO:0000313" key="1">
    <source>
        <dbReference type="EMBL" id="OHV17413.1"/>
    </source>
</evidence>
<reference evidence="1 2" key="1">
    <citation type="submission" date="2016-10" db="EMBL/GenBank/DDBJ databases">
        <title>Draft genome sequence of Methylobacterium extorquens CP3, a seed endophyte of Crotalaria pumila with plant growth-promoting and metal tolerance properties.</title>
        <authorList>
            <person name="Sanchez-Lopez A.S."/>
            <person name="Van Hamme J.D."/>
            <person name="Thijs S."/>
            <person name="Mcammond B.M."/>
            <person name="Stevens V."/>
            <person name="Gonzalez-Chavez M.D.C."/>
            <person name="Vangronsveld J."/>
        </authorList>
    </citation>
    <scope>NUCLEOTIDE SEQUENCE [LARGE SCALE GENOMIC DNA]</scope>
    <source>
        <strain evidence="1 2">CP3</strain>
    </source>
</reference>
<evidence type="ECO:0008006" key="3">
    <source>
        <dbReference type="Google" id="ProtNLM"/>
    </source>
</evidence>
<name>A0A1S1P371_METEX</name>
<proteinExistence type="predicted"/>
<gene>
    <name evidence="1" type="ORF">BK022_05665</name>
</gene>